<evidence type="ECO:0000256" key="6">
    <source>
        <dbReference type="ARBA" id="ARBA00023065"/>
    </source>
</evidence>
<evidence type="ECO:0000256" key="9">
    <source>
        <dbReference type="ARBA" id="ARBA00023310"/>
    </source>
</evidence>
<protein>
    <submittedName>
        <fullName evidence="11">ATP synthase subunit alpha</fullName>
    </submittedName>
</protein>
<evidence type="ECO:0000313" key="12">
    <source>
        <dbReference type="Proteomes" id="UP000033858"/>
    </source>
</evidence>
<comment type="similarity">
    <text evidence="1">Belongs to the ATPase alpha/beta chains family.</text>
</comment>
<evidence type="ECO:0000256" key="2">
    <source>
        <dbReference type="ARBA" id="ARBA00022448"/>
    </source>
</evidence>
<dbReference type="Pfam" id="PF00006">
    <property type="entry name" value="ATP-synt_ab"/>
    <property type="match status" value="1"/>
</dbReference>
<dbReference type="AlphaFoldDB" id="A0A0G0XDJ7"/>
<gene>
    <name evidence="11" type="ORF">UU32_C0034G0002</name>
</gene>
<dbReference type="InterPro" id="IPR027417">
    <property type="entry name" value="P-loop_NTPase"/>
</dbReference>
<keyword evidence="6" id="KW-0406">Ion transport</keyword>
<keyword evidence="8" id="KW-0139">CF(1)</keyword>
<evidence type="ECO:0000256" key="8">
    <source>
        <dbReference type="ARBA" id="ARBA00023196"/>
    </source>
</evidence>
<evidence type="ECO:0000256" key="3">
    <source>
        <dbReference type="ARBA" id="ARBA00022741"/>
    </source>
</evidence>
<keyword evidence="3" id="KW-0547">Nucleotide-binding</keyword>
<organism evidence="11 12">
    <name type="scientific">Candidatus Woesebacteria bacterium GW2011_GWB1_41_10</name>
    <dbReference type="NCBI Taxonomy" id="1618577"/>
    <lineage>
        <taxon>Bacteria</taxon>
        <taxon>Candidatus Woeseibacteriota</taxon>
    </lineage>
</organism>
<accession>A0A0G0XDJ7</accession>
<evidence type="ECO:0000256" key="5">
    <source>
        <dbReference type="ARBA" id="ARBA00022840"/>
    </source>
</evidence>
<evidence type="ECO:0000256" key="1">
    <source>
        <dbReference type="ARBA" id="ARBA00008936"/>
    </source>
</evidence>
<dbReference type="Proteomes" id="UP000033858">
    <property type="component" value="Unassembled WGS sequence"/>
</dbReference>
<evidence type="ECO:0000259" key="10">
    <source>
        <dbReference type="Pfam" id="PF00006"/>
    </source>
</evidence>
<dbReference type="GO" id="GO:0005524">
    <property type="term" value="F:ATP binding"/>
    <property type="evidence" value="ECO:0007669"/>
    <property type="project" value="UniProtKB-KW"/>
</dbReference>
<dbReference type="InterPro" id="IPR036121">
    <property type="entry name" value="ATPase_F1/V1/A1_a/bsu_N_sf"/>
</dbReference>
<keyword evidence="4" id="KW-0375">Hydrogen ion transport</keyword>
<dbReference type="PATRIC" id="fig|1618577.3.peg.460"/>
<keyword evidence="7" id="KW-0472">Membrane</keyword>
<keyword evidence="5" id="KW-0067">ATP-binding</keyword>
<feature type="domain" description="ATPase F1/V1/A1 complex alpha/beta subunit nucleotide-binding" evidence="10">
    <location>
        <begin position="136"/>
        <end position="346"/>
    </location>
</feature>
<comment type="caution">
    <text evidence="11">The sequence shown here is derived from an EMBL/GenBank/DDBJ whole genome shotgun (WGS) entry which is preliminary data.</text>
</comment>
<keyword evidence="9" id="KW-0066">ATP synthesis</keyword>
<dbReference type="SUPFAM" id="SSF50615">
    <property type="entry name" value="N-terminal domain of alpha and beta subunits of F1 ATP synthase"/>
    <property type="match status" value="1"/>
</dbReference>
<dbReference type="GO" id="GO:0046933">
    <property type="term" value="F:proton-transporting ATP synthase activity, rotational mechanism"/>
    <property type="evidence" value="ECO:0007669"/>
    <property type="project" value="InterPro"/>
</dbReference>
<dbReference type="InterPro" id="IPR000194">
    <property type="entry name" value="ATPase_F1/V1/A1_a/bsu_nucl-bd"/>
</dbReference>
<dbReference type="EMBL" id="LCAE01000034">
    <property type="protein sequence ID" value="KKR85802.1"/>
    <property type="molecule type" value="Genomic_DNA"/>
</dbReference>
<dbReference type="GO" id="GO:0043531">
    <property type="term" value="F:ADP binding"/>
    <property type="evidence" value="ECO:0007669"/>
    <property type="project" value="TreeGrafter"/>
</dbReference>
<evidence type="ECO:0000313" key="11">
    <source>
        <dbReference type="EMBL" id="KKR85802.1"/>
    </source>
</evidence>
<dbReference type="GO" id="GO:0045259">
    <property type="term" value="C:proton-transporting ATP synthase complex"/>
    <property type="evidence" value="ECO:0007669"/>
    <property type="project" value="UniProtKB-KW"/>
</dbReference>
<dbReference type="InterPro" id="IPR005294">
    <property type="entry name" value="ATP_synth_F1_asu"/>
</dbReference>
<sequence>MIHSYKYCIEKNKEIGRVEQIKGPLLMVSGFKKAFIGEGVTFESGEHGEILSIKKDSVEVLAFSRNPINPNAKAGRSGEALAVSAGEGLLGHVVDALGYTLDDMREDSIVSKLMPIEVKAKGISERRKVDKFLETGVSIVDLVVPLGMGQRELVIGDRKTGKTSFLLQAVLSQAKKGTVCIYTTVGKRKSEIREIYDFLKTNDVLKYSIIVAASAEDSPGEVYIAPFTAMTLAEYFRDQGTDTLVIFDDLTTHAKYYREISLVGGRFPGRESYPGDIFYLHSKLLERAGNFKEASITCLPVAEAPAGDITGYIQTNLMSMTDGHLYFDSDLFFAGRRPAVNVFLSVTRVGKQTQTPEMRDLGREILLLLKKNEEMSRFLKFGPEVTPQVAEVLKKGKALYEIFNQMPEELRLVGVAAKEAERITGK</sequence>
<evidence type="ECO:0000256" key="7">
    <source>
        <dbReference type="ARBA" id="ARBA00023136"/>
    </source>
</evidence>
<proteinExistence type="inferred from homology"/>
<dbReference type="PANTHER" id="PTHR48082:SF2">
    <property type="entry name" value="ATP SYNTHASE SUBUNIT ALPHA, MITOCHONDRIAL"/>
    <property type="match status" value="1"/>
</dbReference>
<reference evidence="11 12" key="1">
    <citation type="journal article" date="2015" name="Nature">
        <title>rRNA introns, odd ribosomes, and small enigmatic genomes across a large radiation of phyla.</title>
        <authorList>
            <person name="Brown C.T."/>
            <person name="Hug L.A."/>
            <person name="Thomas B.C."/>
            <person name="Sharon I."/>
            <person name="Castelle C.J."/>
            <person name="Singh A."/>
            <person name="Wilkins M.J."/>
            <person name="Williams K.H."/>
            <person name="Banfield J.F."/>
        </authorList>
    </citation>
    <scope>NUCLEOTIDE SEQUENCE [LARGE SCALE GENOMIC DNA]</scope>
</reference>
<dbReference type="FunFam" id="3.40.50.300:FF:004039">
    <property type="entry name" value="ATP synthase subunit alpha, mitochondrial"/>
    <property type="match status" value="1"/>
</dbReference>
<keyword evidence="2" id="KW-0813">Transport</keyword>
<dbReference type="PANTHER" id="PTHR48082">
    <property type="entry name" value="ATP SYNTHASE SUBUNIT ALPHA, MITOCHONDRIAL"/>
    <property type="match status" value="1"/>
</dbReference>
<evidence type="ECO:0000256" key="4">
    <source>
        <dbReference type="ARBA" id="ARBA00022781"/>
    </source>
</evidence>
<dbReference type="SUPFAM" id="SSF52540">
    <property type="entry name" value="P-loop containing nucleoside triphosphate hydrolases"/>
    <property type="match status" value="1"/>
</dbReference>
<name>A0A0G0XDJ7_9BACT</name>
<dbReference type="Gene3D" id="3.40.50.12240">
    <property type="match status" value="1"/>
</dbReference>